<evidence type="ECO:0000256" key="1">
    <source>
        <dbReference type="SAM" id="Coils"/>
    </source>
</evidence>
<keyword evidence="1" id="KW-0175">Coiled coil</keyword>
<organism evidence="3 4">
    <name type="scientific">Ferroglobus placidus (strain DSM 10642 / AEDII12DO)</name>
    <dbReference type="NCBI Taxonomy" id="589924"/>
    <lineage>
        <taxon>Archaea</taxon>
        <taxon>Methanobacteriati</taxon>
        <taxon>Methanobacteriota</taxon>
        <taxon>Archaeoglobi</taxon>
        <taxon>Archaeoglobales</taxon>
        <taxon>Archaeoglobaceae</taxon>
        <taxon>Ferroglobus</taxon>
    </lineage>
</organism>
<dbReference type="STRING" id="589924.Ferp_1202"/>
<dbReference type="AlphaFoldDB" id="D3RXZ7"/>
<keyword evidence="4" id="KW-1185">Reference proteome</keyword>
<reference evidence="3 4" key="2">
    <citation type="journal article" date="2011" name="Stand. Genomic Sci.">
        <title>Complete genome sequence of Ferroglobus placidus AEDII12DO.</title>
        <authorList>
            <person name="Anderson I."/>
            <person name="Risso C."/>
            <person name="Holmes D."/>
            <person name="Lucas S."/>
            <person name="Copeland A."/>
            <person name="Lapidus A."/>
            <person name="Cheng J.F."/>
            <person name="Bruce D."/>
            <person name="Goodwin L."/>
            <person name="Pitluck S."/>
            <person name="Saunders E."/>
            <person name="Brettin T."/>
            <person name="Detter J.C."/>
            <person name="Han C."/>
            <person name="Tapia R."/>
            <person name="Larimer F."/>
            <person name="Land M."/>
            <person name="Hauser L."/>
            <person name="Woyke T."/>
            <person name="Lovley D."/>
            <person name="Kyrpides N."/>
            <person name="Ivanova N."/>
        </authorList>
    </citation>
    <scope>NUCLEOTIDE SEQUENCE [LARGE SCALE GENOMIC DNA]</scope>
    <source>
        <strain evidence="4">DSM 10642 / AEDII12DO</strain>
    </source>
</reference>
<evidence type="ECO:0000256" key="2">
    <source>
        <dbReference type="SAM" id="MobiDB-lite"/>
    </source>
</evidence>
<evidence type="ECO:0000313" key="4">
    <source>
        <dbReference type="Proteomes" id="UP000002613"/>
    </source>
</evidence>
<feature type="region of interest" description="Disordered" evidence="2">
    <location>
        <begin position="95"/>
        <end position="114"/>
    </location>
</feature>
<dbReference type="GeneID" id="8778715"/>
<dbReference type="KEGG" id="fpl:Ferp_1202"/>
<name>D3RXZ7_FERPA</name>
<feature type="coiled-coil region" evidence="1">
    <location>
        <begin position="34"/>
        <end position="61"/>
    </location>
</feature>
<reference evidence="4" key="1">
    <citation type="submission" date="2010-02" db="EMBL/GenBank/DDBJ databases">
        <title>Complete sequence of Ferroglobus placidus DSM 10642.</title>
        <authorList>
            <consortium name="US DOE Joint Genome Institute"/>
            <person name="Lucas S."/>
            <person name="Copeland A."/>
            <person name="Lapidus A."/>
            <person name="Cheng J.-F."/>
            <person name="Bruce D."/>
            <person name="Goodwin L."/>
            <person name="Pitluck S."/>
            <person name="Saunders E."/>
            <person name="Brettin T."/>
            <person name="Detter J.C."/>
            <person name="Han C."/>
            <person name="Tapia R."/>
            <person name="Larimer F."/>
            <person name="Land M."/>
            <person name="Hauser L."/>
            <person name="Kyrpides N."/>
            <person name="Ivanova N."/>
            <person name="Holmes D."/>
            <person name="Lovley D."/>
            <person name="Kyrpides N."/>
            <person name="Anderson I.J."/>
            <person name="Woyke T."/>
        </authorList>
    </citation>
    <scope>NUCLEOTIDE SEQUENCE [LARGE SCALE GENOMIC DNA]</scope>
    <source>
        <strain evidence="4">DSM 10642 / AEDII12DO</strain>
    </source>
</reference>
<dbReference type="Proteomes" id="UP000002613">
    <property type="component" value="Chromosome"/>
</dbReference>
<sequence>MRTAKVGLVVLLALVMLGSVVSPVVGKQIKYLDEKEYIRQINELASEVKKIREKAKNGELTPDEAKRKILSLIDDPKYNQVKLMKEIVESKRTYELEHEKPKRHPQSMNTKNMGNTATVPLSSTYYYYGVDDMSAYKGGWGIGHNIANTYPSDQYVRIAARAEIVGSYYADGYMYKYFYAPKTGNAIVSVFFDWSGGSLYPADCSIDFVLWKYEDGIGWVKVASEKDVVSLTGYTPTQGPNNESASVSVYLTAGDYYSLQLQIHTKGDATGEHAVSSGDFGFDAWPHASNVHWQYARVIYQ</sequence>
<proteinExistence type="predicted"/>
<dbReference type="HOGENOM" id="CLU_820421_0_0_2"/>
<evidence type="ECO:0000313" key="3">
    <source>
        <dbReference type="EMBL" id="ADC65360.1"/>
    </source>
</evidence>
<dbReference type="eggNOG" id="arCOG09344">
    <property type="taxonomic scope" value="Archaea"/>
</dbReference>
<accession>D3RXZ7</accession>
<dbReference type="RefSeq" id="WP_012965703.1">
    <property type="nucleotide sequence ID" value="NC_013849.1"/>
</dbReference>
<protein>
    <submittedName>
        <fullName evidence="3">Uncharacterized protein</fullName>
    </submittedName>
</protein>
<dbReference type="OrthoDB" id="148181at2157"/>
<gene>
    <name evidence="3" type="ordered locus">Ferp_1202</name>
</gene>
<dbReference type="PaxDb" id="589924-Ferp_1202"/>
<dbReference type="EMBL" id="CP001899">
    <property type="protein sequence ID" value="ADC65360.1"/>
    <property type="molecule type" value="Genomic_DNA"/>
</dbReference>